<dbReference type="PANTHER" id="PTHR24223">
    <property type="entry name" value="ATP-BINDING CASSETTE SUB-FAMILY C"/>
    <property type="match status" value="1"/>
</dbReference>
<evidence type="ECO:0000256" key="6">
    <source>
        <dbReference type="ARBA" id="ARBA00022840"/>
    </source>
</evidence>
<dbReference type="PANTHER" id="PTHR24223:SF443">
    <property type="entry name" value="MULTIDRUG-RESISTANCE LIKE PROTEIN 1, ISOFORM I"/>
    <property type="match status" value="1"/>
</dbReference>
<evidence type="ECO:0000313" key="11">
    <source>
        <dbReference type="Proteomes" id="UP000194236"/>
    </source>
</evidence>
<sequence>TSYKKRSQILLKNCRFTWHQQSSFQLDNIDVNINQPTLIAIVGTIGSGKSSLLAAILGQMNLTPKNLPNQCMYHVQGRIAYVPQNSWINSGTIRENILFGKMFDPVRYWNVIDACALLDDLKQMIDGDKTLIGENGDNLSGGQQQRISLARAVYADADLYLLDDPLSALDSQVSRHVFRRVISNNRGLLANKICLFTTNNMALLPNVDHIYLIDNGSIVAQGNYQDLINMENKFTEFLTTYFSSTAQDDTVDSDDNNDNSL</sequence>
<dbReference type="Proteomes" id="UP000194236">
    <property type="component" value="Unassembled WGS sequence"/>
</dbReference>
<comment type="caution">
    <text evidence="10">The sequence shown here is derived from an EMBL/GenBank/DDBJ whole genome shotgun (WGS) entry which is preliminary data.</text>
</comment>
<dbReference type="AlphaFoldDB" id="A0A1Y3B7K3"/>
<dbReference type="PROSITE" id="PS00211">
    <property type="entry name" value="ABC_TRANSPORTER_1"/>
    <property type="match status" value="1"/>
</dbReference>
<dbReference type="EMBL" id="MUJZ01042975">
    <property type="protein sequence ID" value="OTF75225.1"/>
    <property type="molecule type" value="Genomic_DNA"/>
</dbReference>
<dbReference type="Gene3D" id="3.40.50.300">
    <property type="entry name" value="P-loop containing nucleotide triphosphate hydrolases"/>
    <property type="match status" value="1"/>
</dbReference>
<dbReference type="InterPro" id="IPR003439">
    <property type="entry name" value="ABC_transporter-like_ATP-bd"/>
</dbReference>
<evidence type="ECO:0000313" key="10">
    <source>
        <dbReference type="EMBL" id="OTF75225.1"/>
    </source>
</evidence>
<evidence type="ECO:0000256" key="5">
    <source>
        <dbReference type="ARBA" id="ARBA00022741"/>
    </source>
</evidence>
<keyword evidence="8" id="KW-0472">Membrane</keyword>
<keyword evidence="2" id="KW-0813">Transport</keyword>
<keyword evidence="7" id="KW-1133">Transmembrane helix</keyword>
<dbReference type="FunFam" id="3.40.50.300:FF:000997">
    <property type="entry name" value="Multidrug resistance-associated protein 1"/>
    <property type="match status" value="1"/>
</dbReference>
<feature type="non-terminal residue" evidence="10">
    <location>
        <position position="1"/>
    </location>
</feature>
<dbReference type="GO" id="GO:0005524">
    <property type="term" value="F:ATP binding"/>
    <property type="evidence" value="ECO:0007669"/>
    <property type="project" value="UniProtKB-KW"/>
</dbReference>
<dbReference type="InterPro" id="IPR050173">
    <property type="entry name" value="ABC_transporter_C-like"/>
</dbReference>
<dbReference type="InterPro" id="IPR027417">
    <property type="entry name" value="P-loop_NTPase"/>
</dbReference>
<feature type="non-terminal residue" evidence="10">
    <location>
        <position position="261"/>
    </location>
</feature>
<dbReference type="InterPro" id="IPR017871">
    <property type="entry name" value="ABC_transporter-like_CS"/>
</dbReference>
<evidence type="ECO:0000256" key="7">
    <source>
        <dbReference type="ARBA" id="ARBA00022989"/>
    </source>
</evidence>
<dbReference type="GO" id="GO:0016887">
    <property type="term" value="F:ATP hydrolysis activity"/>
    <property type="evidence" value="ECO:0007669"/>
    <property type="project" value="InterPro"/>
</dbReference>
<keyword evidence="4" id="KW-0677">Repeat</keyword>
<dbReference type="PROSITE" id="PS50893">
    <property type="entry name" value="ABC_TRANSPORTER_2"/>
    <property type="match status" value="1"/>
</dbReference>
<dbReference type="CDD" id="cd03250">
    <property type="entry name" value="ABCC_MRP_domain1"/>
    <property type="match status" value="1"/>
</dbReference>
<accession>A0A1Y3B7K3</accession>
<evidence type="ECO:0000256" key="3">
    <source>
        <dbReference type="ARBA" id="ARBA00022692"/>
    </source>
</evidence>
<dbReference type="GO" id="GO:0005774">
    <property type="term" value="C:vacuolar membrane"/>
    <property type="evidence" value="ECO:0007669"/>
    <property type="project" value="UniProtKB-SubCell"/>
</dbReference>
<evidence type="ECO:0000256" key="8">
    <source>
        <dbReference type="ARBA" id="ARBA00023136"/>
    </source>
</evidence>
<name>A0A1Y3B7K3_EURMA</name>
<dbReference type="Pfam" id="PF00005">
    <property type="entry name" value="ABC_tran"/>
    <property type="match status" value="1"/>
</dbReference>
<evidence type="ECO:0000259" key="9">
    <source>
        <dbReference type="PROSITE" id="PS50893"/>
    </source>
</evidence>
<keyword evidence="11" id="KW-1185">Reference proteome</keyword>
<dbReference type="SUPFAM" id="SSF52540">
    <property type="entry name" value="P-loop containing nucleoside triphosphate hydrolases"/>
    <property type="match status" value="1"/>
</dbReference>
<gene>
    <name evidence="10" type="ORF">BLA29_009767</name>
</gene>
<protein>
    <recommendedName>
        <fullName evidence="9">ABC transporter domain-containing protein</fullName>
    </recommendedName>
</protein>
<keyword evidence="6" id="KW-0067">ATP-binding</keyword>
<dbReference type="GO" id="GO:0042626">
    <property type="term" value="F:ATPase-coupled transmembrane transporter activity"/>
    <property type="evidence" value="ECO:0007669"/>
    <property type="project" value="TreeGrafter"/>
</dbReference>
<dbReference type="OrthoDB" id="10065830at2759"/>
<keyword evidence="3" id="KW-0812">Transmembrane</keyword>
<dbReference type="SMART" id="SM00382">
    <property type="entry name" value="AAA"/>
    <property type="match status" value="1"/>
</dbReference>
<dbReference type="InterPro" id="IPR003593">
    <property type="entry name" value="AAA+_ATPase"/>
</dbReference>
<comment type="subcellular location">
    <subcellularLocation>
        <location evidence="1">Vacuole membrane</location>
        <topology evidence="1">Multi-pass membrane protein</topology>
    </subcellularLocation>
</comment>
<feature type="domain" description="ABC transporter" evidence="9">
    <location>
        <begin position="9"/>
        <end position="240"/>
    </location>
</feature>
<proteinExistence type="predicted"/>
<keyword evidence="5" id="KW-0547">Nucleotide-binding</keyword>
<reference evidence="10 11" key="1">
    <citation type="submission" date="2017-03" db="EMBL/GenBank/DDBJ databases">
        <title>Genome Survey of Euroglyphus maynei.</title>
        <authorList>
            <person name="Arlian L.G."/>
            <person name="Morgan M.S."/>
            <person name="Rider S.D."/>
        </authorList>
    </citation>
    <scope>NUCLEOTIDE SEQUENCE [LARGE SCALE GENOMIC DNA]</scope>
    <source>
        <strain evidence="10">Arlian Lab</strain>
        <tissue evidence="10">Whole body</tissue>
    </source>
</reference>
<evidence type="ECO:0000256" key="1">
    <source>
        <dbReference type="ARBA" id="ARBA00004128"/>
    </source>
</evidence>
<evidence type="ECO:0000256" key="2">
    <source>
        <dbReference type="ARBA" id="ARBA00022448"/>
    </source>
</evidence>
<evidence type="ECO:0000256" key="4">
    <source>
        <dbReference type="ARBA" id="ARBA00022737"/>
    </source>
</evidence>
<organism evidence="10 11">
    <name type="scientific">Euroglyphus maynei</name>
    <name type="common">Mayne's house dust mite</name>
    <dbReference type="NCBI Taxonomy" id="6958"/>
    <lineage>
        <taxon>Eukaryota</taxon>
        <taxon>Metazoa</taxon>
        <taxon>Ecdysozoa</taxon>
        <taxon>Arthropoda</taxon>
        <taxon>Chelicerata</taxon>
        <taxon>Arachnida</taxon>
        <taxon>Acari</taxon>
        <taxon>Acariformes</taxon>
        <taxon>Sarcoptiformes</taxon>
        <taxon>Astigmata</taxon>
        <taxon>Psoroptidia</taxon>
        <taxon>Analgoidea</taxon>
        <taxon>Pyroglyphidae</taxon>
        <taxon>Pyroglyphinae</taxon>
        <taxon>Euroglyphus</taxon>
    </lineage>
</organism>